<keyword evidence="6" id="KW-1185">Reference proteome</keyword>
<name>A0A7W4PQN2_9PROT</name>
<dbReference type="AlphaFoldDB" id="A0A7W4PQN2"/>
<proteinExistence type="inferred from homology"/>
<dbReference type="Proteomes" id="UP000578030">
    <property type="component" value="Unassembled WGS sequence"/>
</dbReference>
<sequence length="369" mass="40547">MRIAYVINSLEGGGAAFPVPDITRVMRQEGHEVELFALLRGDGRALSAIERTGLKVHIRDGDKRDHVAALRWLDRQMGAYRPDLLWTSLTRATAMGQLVGLKRRISVVSWQHNAGLSEANIRLLRTLRGLTRLWVADSGCVLDFARRRLGIPEDRLASWPIFRANPEFPVARPWQSGDIVRIGSLGRLHRAKGYDVLCAALAILKTHGTLAPFEITVSGEGAMRPQLESLIRDNRLTTLRLPGFNERVPDFLAGQHLYVQPSRREGLCIAMHEAMQAGLGVVASSVGEMPYTIEEGISGHVVPPQDPTALAQALAAVLHHPERLAGLGQAARTRVLTRFDPARFDAAGQAILQRIGRQVTFPPADYSAG</sequence>
<accession>A0A7W4PQN2</accession>
<comment type="caution">
    <text evidence="5">The sequence shown here is derived from an EMBL/GenBank/DDBJ whole genome shotgun (WGS) entry which is preliminary data.</text>
</comment>
<evidence type="ECO:0000313" key="5">
    <source>
        <dbReference type="EMBL" id="MBB2202976.1"/>
    </source>
</evidence>
<dbReference type="CDD" id="cd03801">
    <property type="entry name" value="GT4_PimA-like"/>
    <property type="match status" value="1"/>
</dbReference>
<evidence type="ECO:0000256" key="3">
    <source>
        <dbReference type="ARBA" id="ARBA00022679"/>
    </source>
</evidence>
<dbReference type="Pfam" id="PF13692">
    <property type="entry name" value="Glyco_trans_1_4"/>
    <property type="match status" value="1"/>
</dbReference>
<comment type="similarity">
    <text evidence="1">Belongs to the glycosyltransferase group 1 family. Glycosyltransferase 4 subfamily.</text>
</comment>
<dbReference type="EMBL" id="JABEQM010000016">
    <property type="protein sequence ID" value="MBB2202976.1"/>
    <property type="molecule type" value="Genomic_DNA"/>
</dbReference>
<dbReference type="PANTHER" id="PTHR12526">
    <property type="entry name" value="GLYCOSYLTRANSFERASE"/>
    <property type="match status" value="1"/>
</dbReference>
<gene>
    <name evidence="5" type="ORF">HLH28_15590</name>
</gene>
<evidence type="ECO:0000256" key="1">
    <source>
        <dbReference type="ARBA" id="ARBA00009481"/>
    </source>
</evidence>
<dbReference type="PANTHER" id="PTHR12526:SF640">
    <property type="entry name" value="COLANIC ACID BIOSYNTHESIS GLYCOSYLTRANSFERASE WCAL-RELATED"/>
    <property type="match status" value="1"/>
</dbReference>
<dbReference type="Gene3D" id="3.40.50.2000">
    <property type="entry name" value="Glycogen Phosphorylase B"/>
    <property type="match status" value="2"/>
</dbReference>
<dbReference type="InterPro" id="IPR028098">
    <property type="entry name" value="Glyco_trans_4-like_N"/>
</dbReference>
<reference evidence="5 6" key="1">
    <citation type="submission" date="2020-04" db="EMBL/GenBank/DDBJ databases">
        <title>Description of novel Gluconacetobacter.</title>
        <authorList>
            <person name="Sombolestani A."/>
        </authorList>
    </citation>
    <scope>NUCLEOTIDE SEQUENCE [LARGE SCALE GENOMIC DNA]</scope>
    <source>
        <strain evidence="5 6">LMG 27802</strain>
    </source>
</reference>
<protein>
    <submittedName>
        <fullName evidence="5">Glycosyltransferase family 4 protein</fullName>
    </submittedName>
</protein>
<keyword evidence="2" id="KW-0328">Glycosyltransferase</keyword>
<evidence type="ECO:0000256" key="2">
    <source>
        <dbReference type="ARBA" id="ARBA00022676"/>
    </source>
</evidence>
<keyword evidence="3 5" id="KW-0808">Transferase</keyword>
<dbReference type="RefSeq" id="WP_182960866.1">
    <property type="nucleotide sequence ID" value="NZ_JABEQM010000016.1"/>
</dbReference>
<dbReference type="GO" id="GO:0016757">
    <property type="term" value="F:glycosyltransferase activity"/>
    <property type="evidence" value="ECO:0007669"/>
    <property type="project" value="UniProtKB-KW"/>
</dbReference>
<organism evidence="5 6">
    <name type="scientific">Gluconacetobacter tumulisoli</name>
    <dbReference type="NCBI Taxonomy" id="1286189"/>
    <lineage>
        <taxon>Bacteria</taxon>
        <taxon>Pseudomonadati</taxon>
        <taxon>Pseudomonadota</taxon>
        <taxon>Alphaproteobacteria</taxon>
        <taxon>Acetobacterales</taxon>
        <taxon>Acetobacteraceae</taxon>
        <taxon>Gluconacetobacter</taxon>
    </lineage>
</organism>
<dbReference type="SUPFAM" id="SSF53756">
    <property type="entry name" value="UDP-Glycosyltransferase/glycogen phosphorylase"/>
    <property type="match status" value="1"/>
</dbReference>
<feature type="domain" description="Glycosyltransferase subfamily 4-like N-terminal" evidence="4">
    <location>
        <begin position="13"/>
        <end position="160"/>
    </location>
</feature>
<dbReference type="Pfam" id="PF13439">
    <property type="entry name" value="Glyco_transf_4"/>
    <property type="match status" value="1"/>
</dbReference>
<evidence type="ECO:0000313" key="6">
    <source>
        <dbReference type="Proteomes" id="UP000578030"/>
    </source>
</evidence>
<evidence type="ECO:0000259" key="4">
    <source>
        <dbReference type="Pfam" id="PF13439"/>
    </source>
</evidence>